<evidence type="ECO:0000313" key="3">
    <source>
        <dbReference type="Proteomes" id="UP000694415"/>
    </source>
</evidence>
<reference evidence="2" key="2">
    <citation type="submission" date="2025-09" db="UniProtKB">
        <authorList>
            <consortium name="Ensembl"/>
        </authorList>
    </citation>
    <scope>IDENTIFICATION</scope>
</reference>
<evidence type="ECO:0000256" key="1">
    <source>
        <dbReference type="SAM" id="MobiDB-lite"/>
    </source>
</evidence>
<name>A0A8C6HS08_MUSSI</name>
<evidence type="ECO:0000313" key="2">
    <source>
        <dbReference type="Ensembl" id="ENSMSIP00000025061.1"/>
    </source>
</evidence>
<feature type="region of interest" description="Disordered" evidence="1">
    <location>
        <begin position="1"/>
        <end position="39"/>
    </location>
</feature>
<organism evidence="2 3">
    <name type="scientific">Mus spicilegus</name>
    <name type="common">Mound-building mouse</name>
    <dbReference type="NCBI Taxonomy" id="10103"/>
    <lineage>
        <taxon>Eukaryota</taxon>
        <taxon>Metazoa</taxon>
        <taxon>Chordata</taxon>
        <taxon>Craniata</taxon>
        <taxon>Vertebrata</taxon>
        <taxon>Euteleostomi</taxon>
        <taxon>Mammalia</taxon>
        <taxon>Eutheria</taxon>
        <taxon>Euarchontoglires</taxon>
        <taxon>Glires</taxon>
        <taxon>Rodentia</taxon>
        <taxon>Myomorpha</taxon>
        <taxon>Muroidea</taxon>
        <taxon>Muridae</taxon>
        <taxon>Murinae</taxon>
        <taxon>Mus</taxon>
        <taxon>Mus</taxon>
    </lineage>
</organism>
<dbReference type="Ensembl" id="ENSMSIT00000031625.1">
    <property type="protein sequence ID" value="ENSMSIP00000025061.1"/>
    <property type="gene ID" value="ENSMSIG00000021191.1"/>
</dbReference>
<accession>A0A8C6HS08</accession>
<dbReference type="Proteomes" id="UP000694415">
    <property type="component" value="Unplaced"/>
</dbReference>
<keyword evidence="3" id="KW-1185">Reference proteome</keyword>
<proteinExistence type="predicted"/>
<feature type="compositionally biased region" description="Basic and acidic residues" evidence="1">
    <location>
        <begin position="16"/>
        <end position="39"/>
    </location>
</feature>
<protein>
    <submittedName>
        <fullName evidence="2">Uncharacterized protein</fullName>
    </submittedName>
</protein>
<reference evidence="2" key="1">
    <citation type="submission" date="2025-08" db="UniProtKB">
        <authorList>
            <consortium name="Ensembl"/>
        </authorList>
    </citation>
    <scope>IDENTIFICATION</scope>
</reference>
<dbReference type="AlphaFoldDB" id="A0A8C6HS08"/>
<sequence>MAVVHEMEMESVNLNMERKGKEELEEEKMKGNGEGKDFPRSRKVHKIISKWMLPEPVRRTYLEPTASRRPCSSSSSVWLSWLCLFIMRCGSHRSSGSPWTRGSWKVP</sequence>